<name>A0A0W8FKB8_9ZZZZ</name>
<gene>
    <name evidence="1" type="ORF">ASZ90_008923</name>
</gene>
<dbReference type="PANTHER" id="PTHR34387:SF2">
    <property type="entry name" value="SLR1258 PROTEIN"/>
    <property type="match status" value="1"/>
</dbReference>
<organism evidence="1">
    <name type="scientific">hydrocarbon metagenome</name>
    <dbReference type="NCBI Taxonomy" id="938273"/>
    <lineage>
        <taxon>unclassified sequences</taxon>
        <taxon>metagenomes</taxon>
        <taxon>ecological metagenomes</taxon>
    </lineage>
</organism>
<evidence type="ECO:0000313" key="1">
    <source>
        <dbReference type="EMBL" id="KUG21323.1"/>
    </source>
</evidence>
<dbReference type="InterPro" id="IPR007497">
    <property type="entry name" value="SIMPL/DUF541"/>
</dbReference>
<dbReference type="PANTHER" id="PTHR34387">
    <property type="entry name" value="SLR1258 PROTEIN"/>
    <property type="match status" value="1"/>
</dbReference>
<dbReference type="Pfam" id="PF04402">
    <property type="entry name" value="SIMPL"/>
    <property type="match status" value="1"/>
</dbReference>
<reference evidence="1" key="1">
    <citation type="journal article" date="2015" name="Proc. Natl. Acad. Sci. U.S.A.">
        <title>Networks of energetic and metabolic interactions define dynamics in microbial communities.</title>
        <authorList>
            <person name="Embree M."/>
            <person name="Liu J.K."/>
            <person name="Al-Bassam M.M."/>
            <person name="Zengler K."/>
        </authorList>
    </citation>
    <scope>NUCLEOTIDE SEQUENCE</scope>
</reference>
<sequence>MQRRLALCALILMILSVAAIGQVTAQTERPEDKLIRVSGTGKVITTPDRAIISLAVETQHTDVKVAQQENARRMDTVIGAIKAAGIGADDLKTTGYNIYPVYDNSDSPLTRKVNYYRVTNTVMITLRDVDRAGEIIDTGIENGANRVNQVIFTLSDEKEREFRGEALTQAVQYARGDADAVAAALGKTIVDVREATVGGSYVPVVYDSRYLGAAEMAPTPTPIEPGTLEVTASVTISYIIR</sequence>
<comment type="caution">
    <text evidence="1">The sequence shown here is derived from an EMBL/GenBank/DDBJ whole genome shotgun (WGS) entry which is preliminary data.</text>
</comment>
<dbReference type="GO" id="GO:0006974">
    <property type="term" value="P:DNA damage response"/>
    <property type="evidence" value="ECO:0007669"/>
    <property type="project" value="TreeGrafter"/>
</dbReference>
<protein>
    <submittedName>
        <fullName evidence="1">Outer membrane protein</fullName>
    </submittedName>
</protein>
<dbReference type="Gene3D" id="3.30.70.2970">
    <property type="entry name" value="Protein of unknown function (DUF541), domain 2"/>
    <property type="match status" value="1"/>
</dbReference>
<dbReference type="AlphaFoldDB" id="A0A0W8FKB8"/>
<dbReference type="Gene3D" id="3.30.110.170">
    <property type="entry name" value="Protein of unknown function (DUF541), domain 1"/>
    <property type="match status" value="1"/>
</dbReference>
<dbReference type="InterPro" id="IPR052022">
    <property type="entry name" value="26kDa_periplasmic_antigen"/>
</dbReference>
<accession>A0A0W8FKB8</accession>
<dbReference type="EMBL" id="LNQE01001075">
    <property type="protein sequence ID" value="KUG21323.1"/>
    <property type="molecule type" value="Genomic_DNA"/>
</dbReference>
<proteinExistence type="predicted"/>